<organism evidence="10 11">
    <name type="scientific">Ureaplasma parvum</name>
    <name type="common">Ureaplasma urealyticum biotype 1</name>
    <dbReference type="NCBI Taxonomy" id="134821"/>
    <lineage>
        <taxon>Bacteria</taxon>
        <taxon>Bacillati</taxon>
        <taxon>Mycoplasmatota</taxon>
        <taxon>Mycoplasmoidales</taxon>
        <taxon>Mycoplasmoidaceae</taxon>
        <taxon>Ureaplasma</taxon>
    </lineage>
</organism>
<dbReference type="InterPro" id="IPR000235">
    <property type="entry name" value="Ribosomal_uS7"/>
</dbReference>
<evidence type="ECO:0000256" key="5">
    <source>
        <dbReference type="ARBA" id="ARBA00022980"/>
    </source>
</evidence>
<dbReference type="GeneID" id="93849073"/>
<evidence type="ECO:0000313" key="10">
    <source>
        <dbReference type="EMBL" id="ASD29655.1"/>
    </source>
</evidence>
<dbReference type="CDD" id="cd14869">
    <property type="entry name" value="uS7_Bacteria"/>
    <property type="match status" value="1"/>
</dbReference>
<dbReference type="InterPro" id="IPR005717">
    <property type="entry name" value="Ribosomal_uS7_bac/org-type"/>
</dbReference>
<keyword evidence="6 7" id="KW-0687">Ribonucleoprotein</keyword>
<evidence type="ECO:0000256" key="1">
    <source>
        <dbReference type="ARBA" id="ARBA00007151"/>
    </source>
</evidence>
<dbReference type="Proteomes" id="UP000197054">
    <property type="component" value="Chromosome"/>
</dbReference>
<accession>A0AAC9T2V2</accession>
<sequence length="155" mass="17745">MRKLKPQKRQVLADPVYNSRLVTKLINAIMYDGKKGLAQSIIYSAFEIVEQKTGKPALEVFNKAIDNVMPIIELKVRRVGGSNFQVPTEVTPERRQTLGLRWITLYARLRHEHTMIEKLAHEIIDASNNVGAAIKKKEDTHKMAEANKAFAHLRW</sequence>
<dbReference type="SMR" id="A0AAC9T2V2"/>
<evidence type="ECO:0000256" key="8">
    <source>
        <dbReference type="RuleBase" id="RU003619"/>
    </source>
</evidence>
<dbReference type="FunFam" id="1.10.455.10:FF:000001">
    <property type="entry name" value="30S ribosomal protein S7"/>
    <property type="match status" value="1"/>
</dbReference>
<dbReference type="HAMAP" id="MF_00480_B">
    <property type="entry name" value="Ribosomal_uS7_B"/>
    <property type="match status" value="1"/>
</dbReference>
<keyword evidence="5 7" id="KW-0689">Ribosomal protein</keyword>
<comment type="subunit">
    <text evidence="7">Part of the 30S ribosomal subunit. Contacts proteins S9 and S11.</text>
</comment>
<dbReference type="SUPFAM" id="SSF47973">
    <property type="entry name" value="Ribosomal protein S7"/>
    <property type="match status" value="1"/>
</dbReference>
<dbReference type="Gene3D" id="1.10.455.10">
    <property type="entry name" value="Ribosomal protein S7 domain"/>
    <property type="match status" value="1"/>
</dbReference>
<evidence type="ECO:0000256" key="6">
    <source>
        <dbReference type="ARBA" id="ARBA00023274"/>
    </source>
</evidence>
<evidence type="ECO:0000313" key="11">
    <source>
        <dbReference type="Proteomes" id="UP000197054"/>
    </source>
</evidence>
<evidence type="ECO:0000256" key="4">
    <source>
        <dbReference type="ARBA" id="ARBA00022884"/>
    </source>
</evidence>
<comment type="function">
    <text evidence="7">One of the primary rRNA binding proteins, it binds directly to 16S rRNA where it nucleates assembly of the head domain of the 30S subunit. Is located at the subunit interface close to the decoding center, probably blocks exit of the E-site tRNA.</text>
</comment>
<dbReference type="NCBIfam" id="TIGR01029">
    <property type="entry name" value="rpsG_bact"/>
    <property type="match status" value="1"/>
</dbReference>
<proteinExistence type="inferred from homology"/>
<evidence type="ECO:0000259" key="9">
    <source>
        <dbReference type="Pfam" id="PF00177"/>
    </source>
</evidence>
<dbReference type="GO" id="GO:0006412">
    <property type="term" value="P:translation"/>
    <property type="evidence" value="ECO:0007669"/>
    <property type="project" value="UniProtKB-UniRule"/>
</dbReference>
<dbReference type="PIRSF" id="PIRSF002122">
    <property type="entry name" value="RPS7p_RPS7a_RPS5e_RPS7o"/>
    <property type="match status" value="1"/>
</dbReference>
<dbReference type="GO" id="GO:0015935">
    <property type="term" value="C:small ribosomal subunit"/>
    <property type="evidence" value="ECO:0007669"/>
    <property type="project" value="InterPro"/>
</dbReference>
<dbReference type="EMBL" id="CP021991">
    <property type="protein sequence ID" value="ASD29655.1"/>
    <property type="molecule type" value="Genomic_DNA"/>
</dbReference>
<keyword evidence="3 7" id="KW-0699">rRNA-binding</keyword>
<dbReference type="AlphaFoldDB" id="A0AAC9T2V2"/>
<evidence type="ECO:0000256" key="7">
    <source>
        <dbReference type="HAMAP-Rule" id="MF_00480"/>
    </source>
</evidence>
<name>A0AAC9T2V2_UREPR</name>
<dbReference type="RefSeq" id="WP_004026103.1">
    <property type="nucleotide sequence ID" value="NZ_CAMPUF010000010.1"/>
</dbReference>
<feature type="domain" description="Small ribosomal subunit protein uS7" evidence="9">
    <location>
        <begin position="2"/>
        <end position="148"/>
    </location>
</feature>
<dbReference type="PANTHER" id="PTHR11205">
    <property type="entry name" value="RIBOSOMAL PROTEIN S7"/>
    <property type="match status" value="1"/>
</dbReference>
<dbReference type="GO" id="GO:0000049">
    <property type="term" value="F:tRNA binding"/>
    <property type="evidence" value="ECO:0007669"/>
    <property type="project" value="UniProtKB-UniRule"/>
</dbReference>
<dbReference type="OMA" id="DDTHRMA"/>
<keyword evidence="2 7" id="KW-0820">tRNA-binding</keyword>
<gene>
    <name evidence="7" type="primary">rpsG</name>
    <name evidence="10" type="ORF">CEG42_00085</name>
</gene>
<reference evidence="10 11" key="1">
    <citation type="submission" date="2017-06" db="EMBL/GenBank/DDBJ databases">
        <title>Genome Sequencing and Comparative Genomics Analysis of Five Ureaplasma Urealyticums with Different Drug Resistance.</title>
        <authorList>
            <person name="Ma L."/>
            <person name="Jia T."/>
        </authorList>
    </citation>
    <scope>NUCLEOTIDE SEQUENCE [LARGE SCALE GENOMIC DNA]</scope>
    <source>
        <strain evidence="11">hebnu uu3</strain>
    </source>
</reference>
<dbReference type="InterPro" id="IPR036823">
    <property type="entry name" value="Ribosomal_uS7_dom_sf"/>
</dbReference>
<dbReference type="GO" id="GO:0019843">
    <property type="term" value="F:rRNA binding"/>
    <property type="evidence" value="ECO:0007669"/>
    <property type="project" value="UniProtKB-UniRule"/>
</dbReference>
<evidence type="ECO:0000256" key="2">
    <source>
        <dbReference type="ARBA" id="ARBA00022555"/>
    </source>
</evidence>
<dbReference type="InterPro" id="IPR023798">
    <property type="entry name" value="Ribosomal_uS7_dom"/>
</dbReference>
<dbReference type="Pfam" id="PF00177">
    <property type="entry name" value="Ribosomal_S7"/>
    <property type="match status" value="1"/>
</dbReference>
<dbReference type="GO" id="GO:0003735">
    <property type="term" value="F:structural constituent of ribosome"/>
    <property type="evidence" value="ECO:0007669"/>
    <property type="project" value="InterPro"/>
</dbReference>
<protein>
    <recommendedName>
        <fullName evidence="7">Small ribosomal subunit protein uS7</fullName>
    </recommendedName>
</protein>
<dbReference type="InterPro" id="IPR020606">
    <property type="entry name" value="Ribosomal_uS7_CS"/>
</dbReference>
<dbReference type="PROSITE" id="PS00052">
    <property type="entry name" value="RIBOSOMAL_S7"/>
    <property type="match status" value="1"/>
</dbReference>
<comment type="similarity">
    <text evidence="1 7 8">Belongs to the universal ribosomal protein uS7 family.</text>
</comment>
<keyword evidence="4 7" id="KW-0694">RNA-binding</keyword>
<evidence type="ECO:0000256" key="3">
    <source>
        <dbReference type="ARBA" id="ARBA00022730"/>
    </source>
</evidence>